<feature type="chain" id="PRO_5025472164" description="Pectate lyase" evidence="1">
    <location>
        <begin position="28"/>
        <end position="74"/>
    </location>
</feature>
<comment type="caution">
    <text evidence="2">The sequence shown here is derived from an EMBL/GenBank/DDBJ whole genome shotgun (WGS) entry which is preliminary data.</text>
</comment>
<dbReference type="EMBL" id="QXGD01000816">
    <property type="protein sequence ID" value="KAE9223600.1"/>
    <property type="molecule type" value="Genomic_DNA"/>
</dbReference>
<evidence type="ECO:0000313" key="3">
    <source>
        <dbReference type="Proteomes" id="UP000440367"/>
    </source>
</evidence>
<accession>A0A6A3YR69</accession>
<evidence type="ECO:0008006" key="4">
    <source>
        <dbReference type="Google" id="ProtNLM"/>
    </source>
</evidence>
<gene>
    <name evidence="2" type="ORF">PF002_g14922</name>
</gene>
<sequence length="74" mass="8069">MKDWVLSTMLLAATLLLATLWMHKLRGYKTKVCGIPTGLAINCSNNRRRSGADNSIFCDSKAFHEAAATKKGLG</sequence>
<evidence type="ECO:0000256" key="1">
    <source>
        <dbReference type="SAM" id="SignalP"/>
    </source>
</evidence>
<keyword evidence="1" id="KW-0732">Signal</keyword>
<protein>
    <recommendedName>
        <fullName evidence="4">Pectate lyase</fullName>
    </recommendedName>
</protein>
<organism evidence="2 3">
    <name type="scientific">Phytophthora fragariae</name>
    <dbReference type="NCBI Taxonomy" id="53985"/>
    <lineage>
        <taxon>Eukaryota</taxon>
        <taxon>Sar</taxon>
        <taxon>Stramenopiles</taxon>
        <taxon>Oomycota</taxon>
        <taxon>Peronosporomycetes</taxon>
        <taxon>Peronosporales</taxon>
        <taxon>Peronosporaceae</taxon>
        <taxon>Phytophthora</taxon>
    </lineage>
</organism>
<reference evidence="2 3" key="1">
    <citation type="submission" date="2018-08" db="EMBL/GenBank/DDBJ databases">
        <title>Genomic investigation of the strawberry pathogen Phytophthora fragariae indicates pathogenicity is determined by transcriptional variation in three key races.</title>
        <authorList>
            <person name="Adams T.M."/>
            <person name="Armitage A.D."/>
            <person name="Sobczyk M.K."/>
            <person name="Bates H.J."/>
            <person name="Dunwell J.M."/>
            <person name="Nellist C.F."/>
            <person name="Harrison R.J."/>
        </authorList>
    </citation>
    <scope>NUCLEOTIDE SEQUENCE [LARGE SCALE GENOMIC DNA]</scope>
    <source>
        <strain evidence="2 3">BC-1</strain>
    </source>
</reference>
<dbReference type="AlphaFoldDB" id="A0A6A3YR69"/>
<proteinExistence type="predicted"/>
<feature type="signal peptide" evidence="1">
    <location>
        <begin position="1"/>
        <end position="27"/>
    </location>
</feature>
<evidence type="ECO:0000313" key="2">
    <source>
        <dbReference type="EMBL" id="KAE9223600.1"/>
    </source>
</evidence>
<name>A0A6A3YR69_9STRA</name>
<dbReference type="Proteomes" id="UP000440367">
    <property type="component" value="Unassembled WGS sequence"/>
</dbReference>